<evidence type="ECO:0000256" key="1">
    <source>
        <dbReference type="ARBA" id="ARBA00022723"/>
    </source>
</evidence>
<dbReference type="PANTHER" id="PTHR35303">
    <property type="entry name" value="OS02G0197800 PROTEIN"/>
    <property type="match status" value="1"/>
</dbReference>
<name>A0A928V300_9GAMM</name>
<accession>A0A928V300</accession>
<keyword evidence="5" id="KW-1185">Reference proteome</keyword>
<keyword evidence="1" id="KW-0479">Metal-binding</keyword>
<sequence length="127" mass="14173">MATPTRIQLHKQSGLLELQFGEKTSQLTAEFLRVHSPSAEVKGHGKGQEVLQYGKKNVLITGIEASGNYAIRLIFDDGHDSGIYTWDYLEGLCTHQQTLWDAYLLKLDNAGSSREAHTSAIRFIQPD</sequence>
<dbReference type="Gene3D" id="3.30.2020.30">
    <property type="match status" value="1"/>
</dbReference>
<organism evidence="4 5">
    <name type="scientific">Cellvibrio polysaccharolyticus</name>
    <dbReference type="NCBI Taxonomy" id="2082724"/>
    <lineage>
        <taxon>Bacteria</taxon>
        <taxon>Pseudomonadati</taxon>
        <taxon>Pseudomonadota</taxon>
        <taxon>Gammaproteobacteria</taxon>
        <taxon>Cellvibrionales</taxon>
        <taxon>Cellvibrionaceae</taxon>
        <taxon>Cellvibrio</taxon>
    </lineage>
</organism>
<dbReference type="InterPro" id="IPR038492">
    <property type="entry name" value="GBBH-like_N_sf"/>
</dbReference>
<gene>
    <name evidence="4" type="ORF">C4F51_03460</name>
</gene>
<evidence type="ECO:0000256" key="2">
    <source>
        <dbReference type="ARBA" id="ARBA00023004"/>
    </source>
</evidence>
<dbReference type="Proteomes" id="UP000652567">
    <property type="component" value="Unassembled WGS sequence"/>
</dbReference>
<dbReference type="RefSeq" id="WP_193907161.1">
    <property type="nucleotide sequence ID" value="NZ_PRDL01000001.1"/>
</dbReference>
<dbReference type="AlphaFoldDB" id="A0A928V300"/>
<keyword evidence="2" id="KW-0408">Iron</keyword>
<evidence type="ECO:0000259" key="3">
    <source>
        <dbReference type="Pfam" id="PF06155"/>
    </source>
</evidence>
<evidence type="ECO:0000313" key="4">
    <source>
        <dbReference type="EMBL" id="MBE8716240.1"/>
    </source>
</evidence>
<reference evidence="4" key="1">
    <citation type="submission" date="2018-07" db="EMBL/GenBank/DDBJ databases">
        <title>Genome assembly of strain Ka43.</title>
        <authorList>
            <person name="Kukolya J."/>
            <person name="Nagy I."/>
            <person name="Horvath B."/>
            <person name="Toth A."/>
        </authorList>
    </citation>
    <scope>NUCLEOTIDE SEQUENCE</scope>
    <source>
        <strain evidence="4">KB43</strain>
    </source>
</reference>
<dbReference type="PANTHER" id="PTHR35303:SF5">
    <property type="entry name" value="OS02G0197800 PROTEIN"/>
    <property type="match status" value="1"/>
</dbReference>
<dbReference type="Pfam" id="PF06155">
    <property type="entry name" value="GBBH-like_N"/>
    <property type="match status" value="1"/>
</dbReference>
<proteinExistence type="predicted"/>
<dbReference type="InterPro" id="IPR010376">
    <property type="entry name" value="GBBH-like_N"/>
</dbReference>
<protein>
    <submittedName>
        <fullName evidence="4">DUF971 domain-containing protein</fullName>
    </submittedName>
</protein>
<comment type="caution">
    <text evidence="4">The sequence shown here is derived from an EMBL/GenBank/DDBJ whole genome shotgun (WGS) entry which is preliminary data.</text>
</comment>
<dbReference type="GO" id="GO:0046872">
    <property type="term" value="F:metal ion binding"/>
    <property type="evidence" value="ECO:0007669"/>
    <property type="project" value="UniProtKB-KW"/>
</dbReference>
<evidence type="ECO:0000313" key="5">
    <source>
        <dbReference type="Proteomes" id="UP000652567"/>
    </source>
</evidence>
<feature type="domain" description="Gamma-butyrobetaine hydroxylase-like N-terminal" evidence="3">
    <location>
        <begin position="7"/>
        <end position="89"/>
    </location>
</feature>
<dbReference type="EMBL" id="PRDL01000001">
    <property type="protein sequence ID" value="MBE8716240.1"/>
    <property type="molecule type" value="Genomic_DNA"/>
</dbReference>